<dbReference type="EMBL" id="AQGS01000063">
    <property type="protein sequence ID" value="EPS43843.1"/>
    <property type="molecule type" value="Genomic_DNA"/>
</dbReference>
<feature type="region of interest" description="Disordered" evidence="1">
    <location>
        <begin position="1"/>
        <end position="20"/>
    </location>
</feature>
<sequence>MERGGNWHRPSGKRHSLTDHHHALLAWPNDESANKVLTQASPTAPSPIHYRTSMMFVLPDVDGTEDISSAFFAGTTHPQVSIISIIIIRIILDVSLRGQTRKKE</sequence>
<reference evidence="2 3" key="1">
    <citation type="journal article" date="2013" name="PLoS Genet.">
        <title>Genomic mechanisms accounting for the adaptation to parasitism in nematode-trapping fungi.</title>
        <authorList>
            <person name="Meerupati T."/>
            <person name="Andersson K.M."/>
            <person name="Friman E."/>
            <person name="Kumar D."/>
            <person name="Tunlid A."/>
            <person name="Ahren D."/>
        </authorList>
    </citation>
    <scope>NUCLEOTIDE SEQUENCE [LARGE SCALE GENOMIC DNA]</scope>
    <source>
        <strain evidence="2 3">CBS 200.50</strain>
    </source>
</reference>
<reference evidence="3" key="2">
    <citation type="submission" date="2013-04" db="EMBL/GenBank/DDBJ databases">
        <title>Genomic mechanisms accounting for the adaptation to parasitism in nematode-trapping fungi.</title>
        <authorList>
            <person name="Ahren D.G."/>
        </authorList>
    </citation>
    <scope>NUCLEOTIDE SEQUENCE [LARGE SCALE GENOMIC DNA]</scope>
    <source>
        <strain evidence="3">CBS 200.50</strain>
    </source>
</reference>
<evidence type="ECO:0000313" key="3">
    <source>
        <dbReference type="Proteomes" id="UP000015100"/>
    </source>
</evidence>
<organism evidence="2 3">
    <name type="scientific">Dactylellina haptotyla (strain CBS 200.50)</name>
    <name type="common">Nematode-trapping fungus</name>
    <name type="synonym">Monacrosporium haptotylum</name>
    <dbReference type="NCBI Taxonomy" id="1284197"/>
    <lineage>
        <taxon>Eukaryota</taxon>
        <taxon>Fungi</taxon>
        <taxon>Dikarya</taxon>
        <taxon>Ascomycota</taxon>
        <taxon>Pezizomycotina</taxon>
        <taxon>Orbiliomycetes</taxon>
        <taxon>Orbiliales</taxon>
        <taxon>Orbiliaceae</taxon>
        <taxon>Dactylellina</taxon>
    </lineage>
</organism>
<dbReference type="AlphaFoldDB" id="S8BWN3"/>
<evidence type="ECO:0000313" key="2">
    <source>
        <dbReference type="EMBL" id="EPS43843.1"/>
    </source>
</evidence>
<proteinExistence type="predicted"/>
<accession>S8BWN3</accession>
<dbReference type="HOGENOM" id="CLU_2250028_0_0_1"/>
<name>S8BWN3_DACHA</name>
<dbReference type="Proteomes" id="UP000015100">
    <property type="component" value="Unassembled WGS sequence"/>
</dbReference>
<comment type="caution">
    <text evidence="2">The sequence shown here is derived from an EMBL/GenBank/DDBJ whole genome shotgun (WGS) entry which is preliminary data.</text>
</comment>
<gene>
    <name evidence="2" type="ORF">H072_2185</name>
</gene>
<keyword evidence="3" id="KW-1185">Reference proteome</keyword>
<protein>
    <submittedName>
        <fullName evidence="2">Uncharacterized protein</fullName>
    </submittedName>
</protein>
<evidence type="ECO:0000256" key="1">
    <source>
        <dbReference type="SAM" id="MobiDB-lite"/>
    </source>
</evidence>